<evidence type="ECO:0000313" key="2">
    <source>
        <dbReference type="EMBL" id="KAF2200163.1"/>
    </source>
</evidence>
<gene>
    <name evidence="2" type="ORF">GQ43DRAFT_472972</name>
</gene>
<evidence type="ECO:0000313" key="3">
    <source>
        <dbReference type="Proteomes" id="UP000799536"/>
    </source>
</evidence>
<sequence>MAKGAVLVNLNTKNQINATPSQTSTSTSEHIAHTNDNDNTITITTRHITTHHTVTWNTNATPSDPVHHDTSTPQGTTTSSAIISYITTTTTHTPFQQTNTLRATYRNLERQAVQTHVPT</sequence>
<dbReference type="Proteomes" id="UP000799536">
    <property type="component" value="Unassembled WGS sequence"/>
</dbReference>
<protein>
    <submittedName>
        <fullName evidence="2">Uncharacterized protein</fullName>
    </submittedName>
</protein>
<proteinExistence type="predicted"/>
<organism evidence="2 3">
    <name type="scientific">Delitschia confertaspora ATCC 74209</name>
    <dbReference type="NCBI Taxonomy" id="1513339"/>
    <lineage>
        <taxon>Eukaryota</taxon>
        <taxon>Fungi</taxon>
        <taxon>Dikarya</taxon>
        <taxon>Ascomycota</taxon>
        <taxon>Pezizomycotina</taxon>
        <taxon>Dothideomycetes</taxon>
        <taxon>Pleosporomycetidae</taxon>
        <taxon>Pleosporales</taxon>
        <taxon>Delitschiaceae</taxon>
        <taxon>Delitschia</taxon>
    </lineage>
</organism>
<evidence type="ECO:0000256" key="1">
    <source>
        <dbReference type="SAM" id="MobiDB-lite"/>
    </source>
</evidence>
<feature type="region of interest" description="Disordered" evidence="1">
    <location>
        <begin position="57"/>
        <end position="77"/>
    </location>
</feature>
<reference evidence="2" key="1">
    <citation type="journal article" date="2020" name="Stud. Mycol.">
        <title>101 Dothideomycetes genomes: a test case for predicting lifestyles and emergence of pathogens.</title>
        <authorList>
            <person name="Haridas S."/>
            <person name="Albert R."/>
            <person name="Binder M."/>
            <person name="Bloem J."/>
            <person name="Labutti K."/>
            <person name="Salamov A."/>
            <person name="Andreopoulos B."/>
            <person name="Baker S."/>
            <person name="Barry K."/>
            <person name="Bills G."/>
            <person name="Bluhm B."/>
            <person name="Cannon C."/>
            <person name="Castanera R."/>
            <person name="Culley D."/>
            <person name="Daum C."/>
            <person name="Ezra D."/>
            <person name="Gonzalez J."/>
            <person name="Henrissat B."/>
            <person name="Kuo A."/>
            <person name="Liang C."/>
            <person name="Lipzen A."/>
            <person name="Lutzoni F."/>
            <person name="Magnuson J."/>
            <person name="Mondo S."/>
            <person name="Nolan M."/>
            <person name="Ohm R."/>
            <person name="Pangilinan J."/>
            <person name="Park H.-J."/>
            <person name="Ramirez L."/>
            <person name="Alfaro M."/>
            <person name="Sun H."/>
            <person name="Tritt A."/>
            <person name="Yoshinaga Y."/>
            <person name="Zwiers L.-H."/>
            <person name="Turgeon B."/>
            <person name="Goodwin S."/>
            <person name="Spatafora J."/>
            <person name="Crous P."/>
            <person name="Grigoriev I."/>
        </authorList>
    </citation>
    <scope>NUCLEOTIDE SEQUENCE</scope>
    <source>
        <strain evidence="2">ATCC 74209</strain>
    </source>
</reference>
<dbReference type="AlphaFoldDB" id="A0A9P4JIP3"/>
<dbReference type="EMBL" id="ML994036">
    <property type="protein sequence ID" value="KAF2200163.1"/>
    <property type="molecule type" value="Genomic_DNA"/>
</dbReference>
<keyword evidence="3" id="KW-1185">Reference proteome</keyword>
<comment type="caution">
    <text evidence="2">The sequence shown here is derived from an EMBL/GenBank/DDBJ whole genome shotgun (WGS) entry which is preliminary data.</text>
</comment>
<accession>A0A9P4JIP3</accession>
<name>A0A9P4JIP3_9PLEO</name>